<accession>A0A9W6XQB6</accession>
<protein>
    <submittedName>
        <fullName evidence="1">Unnamed protein product</fullName>
    </submittedName>
</protein>
<reference evidence="1" key="1">
    <citation type="submission" date="2023-04" db="EMBL/GenBank/DDBJ databases">
        <title>Phytophthora fragariaefolia NBRC 109709.</title>
        <authorList>
            <person name="Ichikawa N."/>
            <person name="Sato H."/>
            <person name="Tonouchi N."/>
        </authorList>
    </citation>
    <scope>NUCLEOTIDE SEQUENCE</scope>
    <source>
        <strain evidence="1">NBRC 109709</strain>
    </source>
</reference>
<name>A0A9W6XQB6_9STRA</name>
<sequence length="72" mass="7686">MAKSIQGGSGKTTMLPLGFQRIPNIMGGATPLTFGTSLFKSDCSRAAVACVRGRRRLTESEYESVRSLSTDS</sequence>
<dbReference type="Proteomes" id="UP001165121">
    <property type="component" value="Unassembled WGS sequence"/>
</dbReference>
<dbReference type="EMBL" id="BSXT01001676">
    <property type="protein sequence ID" value="GMF44448.1"/>
    <property type="molecule type" value="Genomic_DNA"/>
</dbReference>
<gene>
    <name evidence="1" type="ORF">Pfra01_001548000</name>
</gene>
<keyword evidence="2" id="KW-1185">Reference proteome</keyword>
<evidence type="ECO:0000313" key="2">
    <source>
        <dbReference type="Proteomes" id="UP001165121"/>
    </source>
</evidence>
<dbReference type="AlphaFoldDB" id="A0A9W6XQB6"/>
<proteinExistence type="predicted"/>
<organism evidence="1 2">
    <name type="scientific">Phytophthora fragariaefolia</name>
    <dbReference type="NCBI Taxonomy" id="1490495"/>
    <lineage>
        <taxon>Eukaryota</taxon>
        <taxon>Sar</taxon>
        <taxon>Stramenopiles</taxon>
        <taxon>Oomycota</taxon>
        <taxon>Peronosporomycetes</taxon>
        <taxon>Peronosporales</taxon>
        <taxon>Peronosporaceae</taxon>
        <taxon>Phytophthora</taxon>
    </lineage>
</organism>
<evidence type="ECO:0000313" key="1">
    <source>
        <dbReference type="EMBL" id="GMF44448.1"/>
    </source>
</evidence>
<comment type="caution">
    <text evidence="1">The sequence shown here is derived from an EMBL/GenBank/DDBJ whole genome shotgun (WGS) entry which is preliminary data.</text>
</comment>